<feature type="compositionally biased region" description="Polar residues" evidence="2">
    <location>
        <begin position="692"/>
        <end position="713"/>
    </location>
</feature>
<keyword evidence="1" id="KW-0175">Coiled coil</keyword>
<reference evidence="3" key="1">
    <citation type="journal article" date="2020" name="J. ISSAAS">
        <title>Lactobacilli and other gastrointestinal microbiota of Peromyscus leucopus, reservoir host for agents of Lyme disease and other zoonoses in North America.</title>
        <authorList>
            <person name="Milovic A."/>
            <person name="Bassam K."/>
            <person name="Shao H."/>
            <person name="Chatzistamou I."/>
            <person name="Tufts D.M."/>
            <person name="Diuk-Wasser M."/>
            <person name="Barbour A.G."/>
        </authorList>
    </citation>
    <scope>NUCLEOTIDE SEQUENCE</scope>
    <source>
        <strain evidence="3">LL20</strain>
    </source>
</reference>
<evidence type="ECO:0000256" key="1">
    <source>
        <dbReference type="SAM" id="Coils"/>
    </source>
</evidence>
<organism evidence="3">
    <name type="scientific">uncultured Candidatus Melainabacteria bacterium</name>
    <dbReference type="NCBI Taxonomy" id="2682970"/>
    <lineage>
        <taxon>Bacteria</taxon>
        <taxon>Bacillati</taxon>
        <taxon>Candidatus Melainabacteria</taxon>
        <taxon>environmental samples</taxon>
    </lineage>
</organism>
<feature type="compositionally biased region" description="Basic and acidic residues" evidence="2">
    <location>
        <begin position="1018"/>
        <end position="1038"/>
    </location>
</feature>
<feature type="coiled-coil region" evidence="1">
    <location>
        <begin position="437"/>
        <end position="464"/>
    </location>
</feature>
<feature type="region of interest" description="Disordered" evidence="2">
    <location>
        <begin position="689"/>
        <end position="765"/>
    </location>
</feature>
<evidence type="ECO:0000313" key="3">
    <source>
        <dbReference type="EMBL" id="QGT49617.1"/>
    </source>
</evidence>
<evidence type="ECO:0000256" key="2">
    <source>
        <dbReference type="SAM" id="MobiDB-lite"/>
    </source>
</evidence>
<gene>
    <name evidence="3" type="ORF">Melaina855_0040</name>
</gene>
<protein>
    <submittedName>
        <fullName evidence="3">Uncharacterized protein</fullName>
    </submittedName>
</protein>
<dbReference type="EMBL" id="MN577570">
    <property type="protein sequence ID" value="QGT49617.1"/>
    <property type="molecule type" value="Genomic_DNA"/>
</dbReference>
<feature type="region of interest" description="Disordered" evidence="2">
    <location>
        <begin position="372"/>
        <end position="396"/>
    </location>
</feature>
<accession>A0A650EIW0</accession>
<proteinExistence type="predicted"/>
<feature type="region of interest" description="Disordered" evidence="2">
    <location>
        <begin position="1018"/>
        <end position="1060"/>
    </location>
</feature>
<feature type="compositionally biased region" description="Basic and acidic residues" evidence="2">
    <location>
        <begin position="792"/>
        <end position="809"/>
    </location>
</feature>
<feature type="region of interest" description="Disordered" evidence="2">
    <location>
        <begin position="790"/>
        <end position="809"/>
    </location>
</feature>
<dbReference type="AlphaFoldDB" id="A0A650EIW0"/>
<sequence length="1121" mass="123224">MAEKFTFKIQRSELGKYSTSGVSLNVDQDYLDKFTADAIERAKLLKAKHGNKYTDAYYLDYAKSLELQDIIGANKEIFKNRSNRCDIKDMNWAGYSYDEIIEMSNTGYKIPEEVLQWAYSMQQSDVTDYVMVSDSTTVNDETASATGAGTSELSNLQKKARQNITRTEEATEKTEQKIQEYQTTAEKAKNIKKNKENSYKDSINEINTLTKEWEKLDDKKKNGTLSKLEQKRYTDLSKKLNGTDGTLMKDIEIDNSDLEDFLGKLDGLNTEIDNNASLAQETIQSGTELSNYEKEYHQEQLPKILSGIQANGTGMLSDTLYGIKGDQIADLAIEKGGDLDELANTLTGELSNNENIKLTEFAKDYTSLASKTEEETKNAMGEEFEKPQNAQDESKKEVKTYNVDIAFTFQNAQKAAITTTQATSDLMNNNTSTASSDKKLNKELKTLQKNIKDITKESSEAEQKHEQNIQKEESFLTELETIHGKTNNESTDNKVQEPLKTSNKNKKTEDIENTPKTNNEDKKQTIIEQLETFNTEDKILQDKIQKTLSKGVQSNTKSQNLTKILTNNSNDLTKRTTNTEDVSAKTVVVGAGTFGKSFITTAIGEAMFATGISLMASPFTYSTGLALTIAGGALQFQGQQELINGIAATKAGITGLISSDIAKETNSDAKTSLKQAAVIFKENQEVFKEADNSVNSEENTDSIQPSTENSTSKENIKITDENQNTTQDEIPDTELSDSENISQTDNNESTENENETTNNQTLDKGYSVSLEFTAENSIKATQTTNQATLDLNRSKTNTDKLNKTVESETKKSANLVKDIDKENAKSEEKHNSNLQQSETITQQITSVQAQMQNASSTDEADSAQTEIENLSTQLDGTISEEEQLTNSTDKTISKSIQQLSNFKKNTQNLAKNSIDFNTKIANQLDVSQKTLGVGIGTGVNGSIHTVLGSQQITEGAILMATPFTHALGVATTAMGVLTLAQGMNEIATGTVAAATGTNGIIANGNAKDSATQSDTAEKASKMQAKDSDKQVDEAKKSLAENSQEFEQPENINQNNDEIQEKETIEDITTLAASASSNANINDTTLTDDKADRKLSRFNTESIIESKKKMKKVQAVSASSKG</sequence>
<name>A0A650EIW0_9BACT</name>
<feature type="coiled-coil region" evidence="1">
    <location>
        <begin position="853"/>
        <end position="880"/>
    </location>
</feature>
<feature type="region of interest" description="Disordered" evidence="2">
    <location>
        <begin position="483"/>
        <end position="523"/>
    </location>
</feature>
<feature type="coiled-coil region" evidence="1">
    <location>
        <begin position="157"/>
        <end position="212"/>
    </location>
</feature>